<reference evidence="3 4" key="1">
    <citation type="submission" date="2021-07" db="EMBL/GenBank/DDBJ databases">
        <title>Whole Genome Sequence of Nocardia Iowensis.</title>
        <authorList>
            <person name="Lamm A."/>
            <person name="Collins-Fairclough A.M."/>
            <person name="Bunk B."/>
            <person name="Sproer C."/>
        </authorList>
    </citation>
    <scope>NUCLEOTIDE SEQUENCE [LARGE SCALE GENOMIC DNA]</scope>
    <source>
        <strain evidence="3 4">NRRL 5646</strain>
    </source>
</reference>
<evidence type="ECO:0000256" key="1">
    <source>
        <dbReference type="ARBA" id="ARBA00022679"/>
    </source>
</evidence>
<dbReference type="InterPro" id="IPR001296">
    <property type="entry name" value="Glyco_trans_1"/>
</dbReference>
<feature type="domain" description="Glycosyl transferase family 1" evidence="2">
    <location>
        <begin position="171"/>
        <end position="310"/>
    </location>
</feature>
<protein>
    <submittedName>
        <fullName evidence="3">Glycosyltransferase</fullName>
    </submittedName>
</protein>
<dbReference type="RefSeq" id="WP_218469474.1">
    <property type="nucleotide sequence ID" value="NZ_BAABJN010000008.1"/>
</dbReference>
<dbReference type="InterPro" id="IPR050194">
    <property type="entry name" value="Glycosyltransferase_grp1"/>
</dbReference>
<proteinExistence type="predicted"/>
<evidence type="ECO:0000259" key="2">
    <source>
        <dbReference type="Pfam" id="PF00534"/>
    </source>
</evidence>
<keyword evidence="1" id="KW-0808">Transferase</keyword>
<sequence length="439" mass="48262">MTIRIGVHFIRRRILRAAEKYGGPAAHSSVFRCAKGFDALSAAPAGKDTVFEAWDEREPADEFVGRVDVLVGIPDIRLLNARDRSRHRPPYLALVMGDATRAVPWRVALMRRFQSNDTLVCSCSADREILRTFLDAPWESSVDVAPMPTDLGLFLPNGPAPAALTEALAGFDPRRPVILSAERMKPEKGVHHIVPLAAWLRDHGHRPVLVFLHAAAGATKTAYQAELEASLAAAQLTDAAVFLPFLDASGLAAAYARATFVVSASTIYDNNFGYVPIESQVARTPPIVADWGGYRDSVRHGRTGVHMPTTVQLDGSVTVDWLPAARAAADLLADPEQYDRTAEAGWRHVQDRFSIEASLRIYSALAMTALERDTDAAPDWRINELGQHAIDIGWTDQTDTPDRTGRQRWRDLGRAADYDAIHQLIYGKYATHSKVMSPA</sequence>
<accession>A0ABX8RME5</accession>
<gene>
    <name evidence="3" type="ORF">KV110_23660</name>
</gene>
<keyword evidence="4" id="KW-1185">Reference proteome</keyword>
<dbReference type="PANTHER" id="PTHR45947:SF3">
    <property type="entry name" value="SULFOQUINOVOSYL TRANSFERASE SQD2"/>
    <property type="match status" value="1"/>
</dbReference>
<organism evidence="3 4">
    <name type="scientific">Nocardia iowensis</name>
    <dbReference type="NCBI Taxonomy" id="204891"/>
    <lineage>
        <taxon>Bacteria</taxon>
        <taxon>Bacillati</taxon>
        <taxon>Actinomycetota</taxon>
        <taxon>Actinomycetes</taxon>
        <taxon>Mycobacteriales</taxon>
        <taxon>Nocardiaceae</taxon>
        <taxon>Nocardia</taxon>
    </lineage>
</organism>
<name>A0ABX8RME5_NOCIO</name>
<dbReference type="PANTHER" id="PTHR45947">
    <property type="entry name" value="SULFOQUINOVOSYL TRANSFERASE SQD2"/>
    <property type="match status" value="1"/>
</dbReference>
<dbReference type="EMBL" id="CP078145">
    <property type="protein sequence ID" value="QXN88591.1"/>
    <property type="molecule type" value="Genomic_DNA"/>
</dbReference>
<dbReference type="Pfam" id="PF00534">
    <property type="entry name" value="Glycos_transf_1"/>
    <property type="match status" value="1"/>
</dbReference>
<dbReference type="Proteomes" id="UP000694257">
    <property type="component" value="Chromosome"/>
</dbReference>
<evidence type="ECO:0000313" key="3">
    <source>
        <dbReference type="EMBL" id="QXN88591.1"/>
    </source>
</evidence>
<evidence type="ECO:0000313" key="4">
    <source>
        <dbReference type="Proteomes" id="UP000694257"/>
    </source>
</evidence>